<accession>A0AAD3S5T0</accession>
<comment type="caution">
    <text evidence="1">The sequence shown here is derived from an EMBL/GenBank/DDBJ whole genome shotgun (WGS) entry which is preliminary data.</text>
</comment>
<evidence type="ECO:0000313" key="2">
    <source>
        <dbReference type="Proteomes" id="UP001279734"/>
    </source>
</evidence>
<dbReference type="Proteomes" id="UP001279734">
    <property type="component" value="Unassembled WGS sequence"/>
</dbReference>
<organism evidence="1 2">
    <name type="scientific">Nepenthes gracilis</name>
    <name type="common">Slender pitcher plant</name>
    <dbReference type="NCBI Taxonomy" id="150966"/>
    <lineage>
        <taxon>Eukaryota</taxon>
        <taxon>Viridiplantae</taxon>
        <taxon>Streptophyta</taxon>
        <taxon>Embryophyta</taxon>
        <taxon>Tracheophyta</taxon>
        <taxon>Spermatophyta</taxon>
        <taxon>Magnoliopsida</taxon>
        <taxon>eudicotyledons</taxon>
        <taxon>Gunneridae</taxon>
        <taxon>Pentapetalae</taxon>
        <taxon>Caryophyllales</taxon>
        <taxon>Nepenthaceae</taxon>
        <taxon>Nepenthes</taxon>
    </lineage>
</organism>
<dbReference type="EMBL" id="BSYO01000005">
    <property type="protein sequence ID" value="GMH05013.1"/>
    <property type="molecule type" value="Genomic_DNA"/>
</dbReference>
<proteinExistence type="predicted"/>
<evidence type="ECO:0000313" key="1">
    <source>
        <dbReference type="EMBL" id="GMH05013.1"/>
    </source>
</evidence>
<protein>
    <submittedName>
        <fullName evidence="1">Uncharacterized protein</fullName>
    </submittedName>
</protein>
<keyword evidence="2" id="KW-1185">Reference proteome</keyword>
<reference evidence="1" key="1">
    <citation type="submission" date="2023-05" db="EMBL/GenBank/DDBJ databases">
        <title>Nepenthes gracilis genome sequencing.</title>
        <authorList>
            <person name="Fukushima K."/>
        </authorList>
    </citation>
    <scope>NUCLEOTIDE SEQUENCE</scope>
    <source>
        <strain evidence="1">SING2019-196</strain>
    </source>
</reference>
<name>A0AAD3S5T0_NEPGR</name>
<gene>
    <name evidence="1" type="ORF">Nepgr_006853</name>
</gene>
<dbReference type="AlphaFoldDB" id="A0AAD3S5T0"/>
<sequence length="124" mass="14531">MVNTRARLATPLEMLLTPTRTMLLMSWSTGPQAEFHRLTFNNWWSRYSPTIAYSNCFVRRKNNNNKRLHQQSFPLLPPKKVARGRRSRQRGLKKLETICLQRPPAFLARTGQWNAPGVRLQQRA</sequence>